<reference evidence="2" key="1">
    <citation type="submission" date="2023-03" db="EMBL/GenBank/DDBJ databases">
        <title>Massive genome expansion in bonnet fungi (Mycena s.s.) driven by repeated elements and novel gene families across ecological guilds.</title>
        <authorList>
            <consortium name="Lawrence Berkeley National Laboratory"/>
            <person name="Harder C.B."/>
            <person name="Miyauchi S."/>
            <person name="Viragh M."/>
            <person name="Kuo A."/>
            <person name="Thoen E."/>
            <person name="Andreopoulos B."/>
            <person name="Lu D."/>
            <person name="Skrede I."/>
            <person name="Drula E."/>
            <person name="Henrissat B."/>
            <person name="Morin E."/>
            <person name="Kohler A."/>
            <person name="Barry K."/>
            <person name="LaButti K."/>
            <person name="Morin E."/>
            <person name="Salamov A."/>
            <person name="Lipzen A."/>
            <person name="Mereny Z."/>
            <person name="Hegedus B."/>
            <person name="Baldrian P."/>
            <person name="Stursova M."/>
            <person name="Weitz H."/>
            <person name="Taylor A."/>
            <person name="Grigoriev I.V."/>
            <person name="Nagy L.G."/>
            <person name="Martin F."/>
            <person name="Kauserud H."/>
        </authorList>
    </citation>
    <scope>NUCLEOTIDE SEQUENCE</scope>
    <source>
        <strain evidence="2">CBHHK188m</strain>
    </source>
</reference>
<keyword evidence="3" id="KW-1185">Reference proteome</keyword>
<name>A0AAD7JPZ1_9AGAR</name>
<gene>
    <name evidence="2" type="ORF">DFH07DRAFT_1058585</name>
</gene>
<dbReference type="AlphaFoldDB" id="A0AAD7JPZ1"/>
<organism evidence="2 3">
    <name type="scientific">Mycena maculata</name>
    <dbReference type="NCBI Taxonomy" id="230809"/>
    <lineage>
        <taxon>Eukaryota</taxon>
        <taxon>Fungi</taxon>
        <taxon>Dikarya</taxon>
        <taxon>Basidiomycota</taxon>
        <taxon>Agaricomycotina</taxon>
        <taxon>Agaricomycetes</taxon>
        <taxon>Agaricomycetidae</taxon>
        <taxon>Agaricales</taxon>
        <taxon>Marasmiineae</taxon>
        <taxon>Mycenaceae</taxon>
        <taxon>Mycena</taxon>
    </lineage>
</organism>
<accession>A0AAD7JPZ1</accession>
<protein>
    <submittedName>
        <fullName evidence="2">Uncharacterized protein</fullName>
    </submittedName>
</protein>
<evidence type="ECO:0000313" key="2">
    <source>
        <dbReference type="EMBL" id="KAJ7767019.1"/>
    </source>
</evidence>
<dbReference type="Proteomes" id="UP001215280">
    <property type="component" value="Unassembled WGS sequence"/>
</dbReference>
<evidence type="ECO:0000313" key="3">
    <source>
        <dbReference type="Proteomes" id="UP001215280"/>
    </source>
</evidence>
<dbReference type="EMBL" id="JARJLG010000031">
    <property type="protein sequence ID" value="KAJ7767019.1"/>
    <property type="molecule type" value="Genomic_DNA"/>
</dbReference>
<sequence length="339" mass="37847">MMIDMMDAKVNKITRALKKVVFEGRHCSLSSLCPQASTMTSASTAVPLTTHNLQQEDRSRLIRSTRKIQEVVGETPHFVDVAPFTLPPPPSSRTPKRSRHRFTPDTPVPASPGPPGPTSDARPLLYIRVPDIPPPGRAPVTPAPSPTLTVVLNLRHAAKDEASRRRKMAKLFRTLGTNVPPELVFPPTSPKDRRARRLTARTLMSDRADTESVTGVHIERWRSTVSVTARAERKRTSAKADSISHGWVWVGKPEEIPPNVRVRVRPRSRAHSGLPTDWVEVERPGVNADIVEESRMIPQSTLSRFHGIHREEEGWSGEWVGAVSNMDDVVRSLRHLRVK</sequence>
<feature type="region of interest" description="Disordered" evidence="1">
    <location>
        <begin position="82"/>
        <end position="122"/>
    </location>
</feature>
<evidence type="ECO:0000256" key="1">
    <source>
        <dbReference type="SAM" id="MobiDB-lite"/>
    </source>
</evidence>
<feature type="compositionally biased region" description="Pro residues" evidence="1">
    <location>
        <begin position="106"/>
        <end position="117"/>
    </location>
</feature>
<proteinExistence type="predicted"/>
<comment type="caution">
    <text evidence="2">The sequence shown here is derived from an EMBL/GenBank/DDBJ whole genome shotgun (WGS) entry which is preliminary data.</text>
</comment>